<evidence type="ECO:0000313" key="2">
    <source>
        <dbReference type="EMBL" id="AJC90795.1"/>
    </source>
</evidence>
<evidence type="ECO:0000259" key="1">
    <source>
        <dbReference type="Pfam" id="PF04965"/>
    </source>
</evidence>
<accession>A0A0A8HAU6</accession>
<feature type="domain" description="IraD/Gp25-like" evidence="1">
    <location>
        <begin position="6"/>
        <end position="82"/>
    </location>
</feature>
<proteinExistence type="predicted"/>
<dbReference type="InterPro" id="IPR007048">
    <property type="entry name" value="IraD/Gp25-like"/>
</dbReference>
<name>A0A0A8HAU6_9BACT</name>
<evidence type="ECO:0000313" key="3">
    <source>
        <dbReference type="Proteomes" id="UP000031135"/>
    </source>
</evidence>
<dbReference type="EMBL" id="CP007772">
    <property type="protein sequence ID" value="AJC90795.1"/>
    <property type="molecule type" value="Genomic_DNA"/>
</dbReference>
<dbReference type="Proteomes" id="UP000031135">
    <property type="component" value="Chromosome"/>
</dbReference>
<dbReference type="SUPFAM" id="SSF160719">
    <property type="entry name" value="gpW/gp25-like"/>
    <property type="match status" value="1"/>
</dbReference>
<organism evidence="2 3">
    <name type="scientific">Campylobacter subantarcticus LMG 24374</name>
    <dbReference type="NCBI Taxonomy" id="1388751"/>
    <lineage>
        <taxon>Bacteria</taxon>
        <taxon>Pseudomonadati</taxon>
        <taxon>Campylobacterota</taxon>
        <taxon>Epsilonproteobacteria</taxon>
        <taxon>Campylobacterales</taxon>
        <taxon>Campylobacteraceae</taxon>
        <taxon>Campylobacter</taxon>
    </lineage>
</organism>
<protein>
    <submittedName>
        <fullName evidence="2">Phage baseplate assembly protein W</fullName>
    </submittedName>
</protein>
<dbReference type="RefSeq" id="WP_039663898.1">
    <property type="nucleotide sequence ID" value="NZ_CP007772.1"/>
</dbReference>
<dbReference type="AlphaFoldDB" id="A0A0A8HAU6"/>
<sequence>MKFMVSIEESVKDILITPLGSRVMRPEYGSLLYTLIDRKIDDDFKIKLTRYTAEAISKWEKRVRLKGVRLNECKDNKLNITLLFENYQDLKVELSK</sequence>
<reference evidence="2 3" key="1">
    <citation type="journal article" date="2014" name="Genome Biol. Evol.">
        <title>Comparative Genomics of the Campylobacter lari Group.</title>
        <authorList>
            <person name="Miller W.G."/>
            <person name="Yee E."/>
            <person name="Chapman M.H."/>
            <person name="Smith T.P."/>
            <person name="Bono J.L."/>
            <person name="Huynh S."/>
            <person name="Parker C.T."/>
            <person name="Vandamme P."/>
            <person name="Luong K."/>
            <person name="Korlach J."/>
        </authorList>
    </citation>
    <scope>NUCLEOTIDE SEQUENCE [LARGE SCALE GENOMIC DNA]</scope>
    <source>
        <strain evidence="2 3">LMG 24374</strain>
    </source>
</reference>
<dbReference type="OrthoDB" id="9802846at2"/>
<gene>
    <name evidence="2" type="ORF">CSUB8521_0958</name>
</gene>
<dbReference type="KEGG" id="csm:CSUB8521_0958"/>
<dbReference type="Pfam" id="PF04965">
    <property type="entry name" value="GPW_gp25"/>
    <property type="match status" value="1"/>
</dbReference>
<dbReference type="Gene3D" id="3.10.450.40">
    <property type="match status" value="1"/>
</dbReference>
<dbReference type="HOGENOM" id="CLU_133204_1_1_7"/>